<proteinExistence type="predicted"/>
<name>A0AAD5RR98_9PEZI</name>
<dbReference type="Proteomes" id="UP001201980">
    <property type="component" value="Unassembled WGS sequence"/>
</dbReference>
<accession>A0AAD5RR98</accession>
<comment type="caution">
    <text evidence="1">The sequence shown here is derived from an EMBL/GenBank/DDBJ whole genome shotgun (WGS) entry which is preliminary data.</text>
</comment>
<dbReference type="EMBL" id="JAKWBI020000155">
    <property type="protein sequence ID" value="KAJ2901357.1"/>
    <property type="molecule type" value="Genomic_DNA"/>
</dbReference>
<gene>
    <name evidence="1" type="ORF">MKZ38_001911</name>
</gene>
<organism evidence="1 2">
    <name type="scientific">Zalerion maritima</name>
    <dbReference type="NCBI Taxonomy" id="339359"/>
    <lineage>
        <taxon>Eukaryota</taxon>
        <taxon>Fungi</taxon>
        <taxon>Dikarya</taxon>
        <taxon>Ascomycota</taxon>
        <taxon>Pezizomycotina</taxon>
        <taxon>Sordariomycetes</taxon>
        <taxon>Lulworthiomycetidae</taxon>
        <taxon>Lulworthiales</taxon>
        <taxon>Lulworthiaceae</taxon>
        <taxon>Zalerion</taxon>
    </lineage>
</organism>
<keyword evidence="2" id="KW-1185">Reference proteome</keyword>
<reference evidence="1" key="1">
    <citation type="submission" date="2022-07" db="EMBL/GenBank/DDBJ databases">
        <title>Draft genome sequence of Zalerion maritima ATCC 34329, a (micro)plastics degrading marine fungus.</title>
        <authorList>
            <person name="Paco A."/>
            <person name="Goncalves M.F.M."/>
            <person name="Rocha-Santos T.A.P."/>
            <person name="Alves A."/>
        </authorList>
    </citation>
    <scope>NUCLEOTIDE SEQUENCE</scope>
    <source>
        <strain evidence="1">ATCC 34329</strain>
    </source>
</reference>
<protein>
    <submittedName>
        <fullName evidence="1">Uncharacterized protein</fullName>
    </submittedName>
</protein>
<evidence type="ECO:0000313" key="1">
    <source>
        <dbReference type="EMBL" id="KAJ2901357.1"/>
    </source>
</evidence>
<evidence type="ECO:0000313" key="2">
    <source>
        <dbReference type="Proteomes" id="UP001201980"/>
    </source>
</evidence>
<dbReference type="AlphaFoldDB" id="A0AAD5RR98"/>
<sequence length="99" mass="11101">MRTKDTPAIPRDWKETAGCPSIQLFHIIWRGRLPVRMNLDDASELRLGSKASPAARNQELDKSCQTFLPPPAETSTFVDTSTHTFASFLRSSMMIPPII</sequence>